<reference evidence="1" key="1">
    <citation type="submission" date="2018-06" db="EMBL/GenBank/DDBJ databases">
        <authorList>
            <person name="Zhirakovskaya E."/>
        </authorList>
    </citation>
    <scope>NUCLEOTIDE SEQUENCE [LARGE SCALE GENOMIC DNA]</scope>
</reference>
<evidence type="ECO:0000313" key="1">
    <source>
        <dbReference type="EMBL" id="AXF42114.1"/>
    </source>
</evidence>
<name>A0A345AYD4_9CAUD</name>
<dbReference type="EMBL" id="MH540083">
    <property type="protein sequence ID" value="AXF42114.1"/>
    <property type="molecule type" value="Genomic_DNA"/>
</dbReference>
<evidence type="ECO:0000313" key="2">
    <source>
        <dbReference type="Proteomes" id="UP000255828"/>
    </source>
</evidence>
<accession>A0A345AYD4</accession>
<sequence length="53" mass="5965">MFVISHGPDEEWFTSEEEAVDAAFDWSVDLGGDTITVSRVHQGHTFPHMEVFA</sequence>
<protein>
    <submittedName>
        <fullName evidence="1">Uncharacterized protein</fullName>
    </submittedName>
</protein>
<gene>
    <name evidence="1" type="ORF">STIP37_4</name>
</gene>
<dbReference type="Proteomes" id="UP000255828">
    <property type="component" value="Segment"/>
</dbReference>
<organism evidence="1">
    <name type="scientific">Synechococcus T7-like phage S-TIP37</name>
    <dbReference type="NCBI Taxonomy" id="1332145"/>
    <lineage>
        <taxon>Viruses</taxon>
        <taxon>Duplodnaviria</taxon>
        <taxon>Heunggongvirae</taxon>
        <taxon>Uroviricota</taxon>
        <taxon>Caudoviricetes</taxon>
        <taxon>Autographivirales</taxon>
        <taxon>Sechaudvirinae</taxon>
        <taxon>Igirivirus</taxon>
        <taxon>Igirivirus STIP37</taxon>
    </lineage>
</organism>
<keyword evidence="2" id="KW-1185">Reference proteome</keyword>
<proteinExistence type="predicted"/>